<dbReference type="HOGENOM" id="CLU_1834796_0_0_1"/>
<dbReference type="eggNOG" id="ENOG502T6K8">
    <property type="taxonomic scope" value="Eukaryota"/>
</dbReference>
<dbReference type="OrthoDB" id="3784821at2759"/>
<evidence type="ECO:0000313" key="3">
    <source>
        <dbReference type="EMBL" id="EMC94718.1"/>
    </source>
</evidence>
<dbReference type="OMA" id="WHTATYA"/>
<dbReference type="AlphaFoldDB" id="M2MT66"/>
<evidence type="ECO:0000256" key="2">
    <source>
        <dbReference type="SAM" id="Phobius"/>
    </source>
</evidence>
<keyword evidence="2" id="KW-0812">Transmembrane</keyword>
<dbReference type="RefSeq" id="XP_007678456.1">
    <property type="nucleotide sequence ID" value="XM_007680266.1"/>
</dbReference>
<feature type="transmembrane region" description="Helical" evidence="2">
    <location>
        <begin position="107"/>
        <end position="125"/>
    </location>
</feature>
<keyword evidence="2" id="KW-0472">Membrane</keyword>
<protein>
    <submittedName>
        <fullName evidence="3">Uncharacterized protein</fullName>
    </submittedName>
</protein>
<gene>
    <name evidence="3" type="ORF">BAUCODRAFT_556983</name>
</gene>
<feature type="region of interest" description="Disordered" evidence="1">
    <location>
        <begin position="1"/>
        <end position="95"/>
    </location>
</feature>
<sequence>MIVRSNRHPAPWHTATYATSRPPPPPASSPPQPRPYRPSSERQAQQLPTEITAPAPQRKKKPSLLNSLFEGVIPEGPKDPARGLQASQQYATTGKVDPRYKPAARRWVLIIAWTPFVIYGGYELFQRRFFGKEAKVITAS</sequence>
<organism evidence="3 4">
    <name type="scientific">Baudoinia panamericana (strain UAMH 10762)</name>
    <name type="common">Angels' share fungus</name>
    <name type="synonym">Baudoinia compniacensis (strain UAMH 10762)</name>
    <dbReference type="NCBI Taxonomy" id="717646"/>
    <lineage>
        <taxon>Eukaryota</taxon>
        <taxon>Fungi</taxon>
        <taxon>Dikarya</taxon>
        <taxon>Ascomycota</taxon>
        <taxon>Pezizomycotina</taxon>
        <taxon>Dothideomycetes</taxon>
        <taxon>Dothideomycetidae</taxon>
        <taxon>Mycosphaerellales</taxon>
        <taxon>Teratosphaeriaceae</taxon>
        <taxon>Baudoinia</taxon>
    </lineage>
</organism>
<keyword evidence="2" id="KW-1133">Transmembrane helix</keyword>
<accession>M2MT66</accession>
<dbReference type="Proteomes" id="UP000011761">
    <property type="component" value="Unassembled WGS sequence"/>
</dbReference>
<dbReference type="GeneID" id="19115474"/>
<evidence type="ECO:0000256" key="1">
    <source>
        <dbReference type="SAM" id="MobiDB-lite"/>
    </source>
</evidence>
<proteinExistence type="predicted"/>
<reference evidence="3 4" key="1">
    <citation type="journal article" date="2012" name="PLoS Pathog.">
        <title>Diverse lifestyles and strategies of plant pathogenesis encoded in the genomes of eighteen Dothideomycetes fungi.</title>
        <authorList>
            <person name="Ohm R.A."/>
            <person name="Feau N."/>
            <person name="Henrissat B."/>
            <person name="Schoch C.L."/>
            <person name="Horwitz B.A."/>
            <person name="Barry K.W."/>
            <person name="Condon B.J."/>
            <person name="Copeland A.C."/>
            <person name="Dhillon B."/>
            <person name="Glaser F."/>
            <person name="Hesse C.N."/>
            <person name="Kosti I."/>
            <person name="LaButti K."/>
            <person name="Lindquist E.A."/>
            <person name="Lucas S."/>
            <person name="Salamov A.A."/>
            <person name="Bradshaw R.E."/>
            <person name="Ciuffetti L."/>
            <person name="Hamelin R.C."/>
            <person name="Kema G.H.J."/>
            <person name="Lawrence C."/>
            <person name="Scott J.A."/>
            <person name="Spatafora J.W."/>
            <person name="Turgeon B.G."/>
            <person name="de Wit P.J.G.M."/>
            <person name="Zhong S."/>
            <person name="Goodwin S.B."/>
            <person name="Grigoriev I.V."/>
        </authorList>
    </citation>
    <scope>NUCLEOTIDE SEQUENCE [LARGE SCALE GENOMIC DNA]</scope>
    <source>
        <strain evidence="3 4">UAMH 10762</strain>
    </source>
</reference>
<evidence type="ECO:0000313" key="4">
    <source>
        <dbReference type="Proteomes" id="UP000011761"/>
    </source>
</evidence>
<keyword evidence="4" id="KW-1185">Reference proteome</keyword>
<dbReference type="KEGG" id="bcom:BAUCODRAFT_556983"/>
<name>M2MT66_BAUPA</name>
<dbReference type="EMBL" id="KB445558">
    <property type="protein sequence ID" value="EMC94718.1"/>
    <property type="molecule type" value="Genomic_DNA"/>
</dbReference>
<feature type="compositionally biased region" description="Pro residues" evidence="1">
    <location>
        <begin position="21"/>
        <end position="36"/>
    </location>
</feature>